<keyword evidence="5" id="KW-0540">Nuclease</keyword>
<dbReference type="SMART" id="SM00316">
    <property type="entry name" value="S1"/>
    <property type="match status" value="1"/>
</dbReference>
<dbReference type="PANTHER" id="PTHR23355:SF9">
    <property type="entry name" value="DIS3-LIKE EXONUCLEASE 2"/>
    <property type="match status" value="1"/>
</dbReference>
<evidence type="ECO:0000256" key="6">
    <source>
        <dbReference type="ARBA" id="ARBA00022801"/>
    </source>
</evidence>
<keyword evidence="7" id="KW-0269">Exonuclease</keyword>
<dbReference type="Pfam" id="PF08206">
    <property type="entry name" value="OB_RNB"/>
    <property type="match status" value="1"/>
</dbReference>
<keyword evidence="8" id="KW-0694">RNA-binding</keyword>
<keyword evidence="6" id="KW-0378">Hydrolase</keyword>
<name>A0A381PS06_9ZZZZ</name>
<dbReference type="InterPro" id="IPR004476">
    <property type="entry name" value="RNase_II/RNase_R"/>
</dbReference>
<dbReference type="InterPro" id="IPR003029">
    <property type="entry name" value="S1_domain"/>
</dbReference>
<dbReference type="SMART" id="SM00357">
    <property type="entry name" value="CSP"/>
    <property type="match status" value="1"/>
</dbReference>
<comment type="catalytic activity">
    <reaction evidence="1">
        <text>Exonucleolytic cleavage in the 3'- to 5'-direction to yield nucleoside 5'-phosphates.</text>
        <dbReference type="EC" id="3.1.13.1"/>
    </reaction>
</comment>
<gene>
    <name evidence="10" type="ORF">METZ01_LOCUS21107</name>
</gene>
<evidence type="ECO:0000313" key="10">
    <source>
        <dbReference type="EMBL" id="SUZ68253.1"/>
    </source>
</evidence>
<dbReference type="PROSITE" id="PS50126">
    <property type="entry name" value="S1"/>
    <property type="match status" value="1"/>
</dbReference>
<dbReference type="Pfam" id="PF00575">
    <property type="entry name" value="S1"/>
    <property type="match status" value="1"/>
</dbReference>
<evidence type="ECO:0000256" key="4">
    <source>
        <dbReference type="ARBA" id="ARBA00022490"/>
    </source>
</evidence>
<dbReference type="GO" id="GO:0008859">
    <property type="term" value="F:exoribonuclease II activity"/>
    <property type="evidence" value="ECO:0007669"/>
    <property type="project" value="UniProtKB-EC"/>
</dbReference>
<dbReference type="NCBIfam" id="TIGR02063">
    <property type="entry name" value="RNase_R"/>
    <property type="match status" value="1"/>
</dbReference>
<dbReference type="GO" id="GO:0006402">
    <property type="term" value="P:mRNA catabolic process"/>
    <property type="evidence" value="ECO:0007669"/>
    <property type="project" value="TreeGrafter"/>
</dbReference>
<accession>A0A381PS06</accession>
<comment type="subcellular location">
    <subcellularLocation>
        <location evidence="2">Cytoplasm</location>
    </subcellularLocation>
</comment>
<evidence type="ECO:0000256" key="1">
    <source>
        <dbReference type="ARBA" id="ARBA00001849"/>
    </source>
</evidence>
<reference evidence="10" key="1">
    <citation type="submission" date="2018-05" db="EMBL/GenBank/DDBJ databases">
        <authorList>
            <person name="Lanie J.A."/>
            <person name="Ng W.-L."/>
            <person name="Kazmierczak K.M."/>
            <person name="Andrzejewski T.M."/>
            <person name="Davidsen T.M."/>
            <person name="Wayne K.J."/>
            <person name="Tettelin H."/>
            <person name="Glass J.I."/>
            <person name="Rusch D."/>
            <person name="Podicherti R."/>
            <person name="Tsui H.-C.T."/>
            <person name="Winkler M.E."/>
        </authorList>
    </citation>
    <scope>NUCLEOTIDE SEQUENCE</scope>
</reference>
<dbReference type="SUPFAM" id="SSF50249">
    <property type="entry name" value="Nucleic acid-binding proteins"/>
    <property type="match status" value="3"/>
</dbReference>
<dbReference type="InterPro" id="IPR011129">
    <property type="entry name" value="CSD"/>
</dbReference>
<evidence type="ECO:0000256" key="3">
    <source>
        <dbReference type="ARBA" id="ARBA00012163"/>
    </source>
</evidence>
<evidence type="ECO:0000259" key="9">
    <source>
        <dbReference type="PROSITE" id="PS50126"/>
    </source>
</evidence>
<dbReference type="PROSITE" id="PS01175">
    <property type="entry name" value="RIBONUCLEASE_II"/>
    <property type="match status" value="1"/>
</dbReference>
<dbReference type="EC" id="3.1.13.1" evidence="3"/>
<dbReference type="InterPro" id="IPR001900">
    <property type="entry name" value="RNase_II/R"/>
</dbReference>
<sequence>MNFKQQDMMAMKNTLKEMVNAGEINYVKGKRYTLSRQSNTFEGVLTVTQKGFGFVITENDSEDIFIGRRSMADAIHGDRVRVSLKGRQRPQGPRGRVDQVIERGSEYFIGVTYRHTGKMFMAISPVNPSRGIRLIKYKQDLGEGQIVKARVKDWGRTFDPIIAELEAVVGRADDPANDVKMIMHKFDYHQEFSKKVMNEVAGFNQEWINKEIPNRRDLRDWVCFTIDPLDAKDFDDAISIQSNQNGHILGVHIADVSYFVASNSSIDREAMNRSTSVYFTEGVVHMLPEELSADLCSLRPNVDRLAVSAIIQLDKDYNVVGSEILPTVIKSKARFTYQDVQDIISRKSDSKFNKELNQLKRLATFLFNRRSEGGSIDFDIPEPIFEMGDKGIPHEIRPSERMESHRIVEECMLLANRVVAAEIPKKVPKKFPFVYRVHAKPDKLKVDRFGSLLKLLRLGVQVSKGDLSPNDFKNVLKHVEDSPYRHLIVNVTLRTMSKAVYSMKNQGHFGLAFQHYTHFTSPIRRYPDLMVHRVIKMVCDQSFEPKEEWRDIMEKVVKLSNAGEIQALTAEREYIKMKQLRWLGERIGKSFDGIISGVVNFGLFVELKSSLAEGLVHLDTLEDDEYTYDEDLYCLRGKKYNQEYRLGDRVRVKVLSVLFEKQRANFILNNE</sequence>
<dbReference type="InterPro" id="IPR022966">
    <property type="entry name" value="RNase_II/R_CS"/>
</dbReference>
<dbReference type="Pfam" id="PF00773">
    <property type="entry name" value="RNB"/>
    <property type="match status" value="1"/>
</dbReference>
<dbReference type="CDD" id="cd04471">
    <property type="entry name" value="S1_RNase_R"/>
    <property type="match status" value="1"/>
</dbReference>
<evidence type="ECO:0000256" key="7">
    <source>
        <dbReference type="ARBA" id="ARBA00022839"/>
    </source>
</evidence>
<dbReference type="InterPro" id="IPR012340">
    <property type="entry name" value="NA-bd_OB-fold"/>
</dbReference>
<dbReference type="GO" id="GO:0003723">
    <property type="term" value="F:RNA binding"/>
    <property type="evidence" value="ECO:0007669"/>
    <property type="project" value="UniProtKB-KW"/>
</dbReference>
<dbReference type="InterPro" id="IPR013223">
    <property type="entry name" value="RNase_B_OB_dom"/>
</dbReference>
<dbReference type="HAMAP" id="MF_01895">
    <property type="entry name" value="RNase_R"/>
    <property type="match status" value="1"/>
</dbReference>
<dbReference type="PANTHER" id="PTHR23355">
    <property type="entry name" value="RIBONUCLEASE"/>
    <property type="match status" value="1"/>
</dbReference>
<dbReference type="GO" id="GO:0005829">
    <property type="term" value="C:cytosol"/>
    <property type="evidence" value="ECO:0007669"/>
    <property type="project" value="TreeGrafter"/>
</dbReference>
<dbReference type="SMART" id="SM00955">
    <property type="entry name" value="RNB"/>
    <property type="match status" value="1"/>
</dbReference>
<organism evidence="10">
    <name type="scientific">marine metagenome</name>
    <dbReference type="NCBI Taxonomy" id="408172"/>
    <lineage>
        <taxon>unclassified sequences</taxon>
        <taxon>metagenomes</taxon>
        <taxon>ecological metagenomes</taxon>
    </lineage>
</organism>
<keyword evidence="4" id="KW-0963">Cytoplasm</keyword>
<dbReference type="EMBL" id="UINC01001035">
    <property type="protein sequence ID" value="SUZ68253.1"/>
    <property type="molecule type" value="Genomic_DNA"/>
</dbReference>
<dbReference type="InterPro" id="IPR011805">
    <property type="entry name" value="RNase_R"/>
</dbReference>
<dbReference type="Gene3D" id="2.40.50.140">
    <property type="entry name" value="Nucleic acid-binding proteins"/>
    <property type="match status" value="2"/>
</dbReference>
<protein>
    <recommendedName>
        <fullName evidence="3">exoribonuclease II</fullName>
        <ecNumber evidence="3">3.1.13.1</ecNumber>
    </recommendedName>
</protein>
<dbReference type="NCBIfam" id="TIGR00358">
    <property type="entry name" value="3_prime_RNase"/>
    <property type="match status" value="1"/>
</dbReference>
<dbReference type="InterPro" id="IPR050180">
    <property type="entry name" value="RNR_Ribonuclease"/>
</dbReference>
<evidence type="ECO:0000256" key="5">
    <source>
        <dbReference type="ARBA" id="ARBA00022722"/>
    </source>
</evidence>
<proteinExistence type="inferred from homology"/>
<feature type="domain" description="S1 motif" evidence="9">
    <location>
        <begin position="588"/>
        <end position="671"/>
    </location>
</feature>
<evidence type="ECO:0000256" key="2">
    <source>
        <dbReference type="ARBA" id="ARBA00004496"/>
    </source>
</evidence>
<evidence type="ECO:0000256" key="8">
    <source>
        <dbReference type="ARBA" id="ARBA00022884"/>
    </source>
</evidence>
<dbReference type="AlphaFoldDB" id="A0A381PS06"/>